<organism evidence="3 4">
    <name type="scientific">Streptomyces chromofuscus</name>
    <dbReference type="NCBI Taxonomy" id="42881"/>
    <lineage>
        <taxon>Bacteria</taxon>
        <taxon>Bacillati</taxon>
        <taxon>Actinomycetota</taxon>
        <taxon>Actinomycetes</taxon>
        <taxon>Kitasatosporales</taxon>
        <taxon>Streptomycetaceae</taxon>
        <taxon>Streptomyces</taxon>
    </lineage>
</organism>
<sequence>MAGVLFLCAVADKIPYVDSVGDSVHTVIRPAADAWAGALLAGQSGSLSDPASGAIGGSTAPAGHAVEAGTRMAVNASPEPFSNVIISVPENLAVAGLVRAGPYRPHRRPAPRQRRSRPGGRLSVAADKVAGMARIAVIGAGMGAMAAAARLAVAGHRVAVYERTETYGGAVRRLERDGFAFDTGPGVLPLPAVWRDLFLKTGKEPLEACVELTQVDPSVRHVFADGTGVSLPNASRAGVVAALDEALGAGTGGRWGDFLVRAREAWDRTRRPLLEEPLWPNWPVLADREPYPSVPHKRLLRTRRAGTLAEVGAWELRDPRLVALLESHALAYGLDPRLAPASAAVLPYMEHAFGAWYVRGGIRELARAVYERCLARRVEFLFGAEVARVLEKDGRAAGVELADGTVAEADFVVRGVAPGALPDVPPRAGGDIQPQHGLPSRLTVLLALRGPRPEGTAHRTVVHSADRDGELASLFGTASGAATAPHPTVTVLRPDDPALIPDAGHEAVTLTATVPASTSSEASARRAEAMITAAERAVPDLRARLLWRELRTPADIAEATGAEGGAVPAPALAAAGGRLLHPANTTALTGLFTVGGWSHPGGGLPHAGMSGALVAGLIVEGPDFRGSQ</sequence>
<dbReference type="PANTHER" id="PTHR43734:SF1">
    <property type="entry name" value="PHYTOENE DESATURASE"/>
    <property type="match status" value="1"/>
</dbReference>
<dbReference type="AlphaFoldDB" id="A0A7M2TFZ1"/>
<dbReference type="SUPFAM" id="SSF51905">
    <property type="entry name" value="FAD/NAD(P)-binding domain"/>
    <property type="match status" value="1"/>
</dbReference>
<dbReference type="Proteomes" id="UP000594008">
    <property type="component" value="Chromosome"/>
</dbReference>
<dbReference type="Gene3D" id="3.50.50.60">
    <property type="entry name" value="FAD/NAD(P)-binding domain"/>
    <property type="match status" value="2"/>
</dbReference>
<evidence type="ECO:0000313" key="4">
    <source>
        <dbReference type="Proteomes" id="UP000594008"/>
    </source>
</evidence>
<dbReference type="GO" id="GO:0016491">
    <property type="term" value="F:oxidoreductase activity"/>
    <property type="evidence" value="ECO:0007669"/>
    <property type="project" value="InterPro"/>
</dbReference>
<dbReference type="InterPro" id="IPR025196">
    <property type="entry name" value="DUF4126"/>
</dbReference>
<feature type="domain" description="DUF4126" evidence="2">
    <location>
        <begin position="9"/>
        <end position="98"/>
    </location>
</feature>
<reference evidence="3 4" key="1">
    <citation type="submission" date="2020-10" db="EMBL/GenBank/DDBJ databases">
        <title>Streptomyces chromofuscus complate genome analysis.</title>
        <authorList>
            <person name="Anwar N."/>
        </authorList>
    </citation>
    <scope>NUCLEOTIDE SEQUENCE [LARGE SCALE GENOMIC DNA]</scope>
    <source>
        <strain evidence="3 4">DSM 40273</strain>
    </source>
</reference>
<evidence type="ECO:0000259" key="1">
    <source>
        <dbReference type="Pfam" id="PF01593"/>
    </source>
</evidence>
<name>A0A7M2TFZ1_STRCW</name>
<feature type="domain" description="Amine oxidase" evidence="1">
    <location>
        <begin position="145"/>
        <end position="424"/>
    </location>
</feature>
<dbReference type="Pfam" id="PF01593">
    <property type="entry name" value="Amino_oxidase"/>
    <property type="match status" value="1"/>
</dbReference>
<protein>
    <submittedName>
        <fullName evidence="3">DUF4126 family protein</fullName>
    </submittedName>
</protein>
<gene>
    <name evidence="3" type="ORF">IPT68_09860</name>
</gene>
<evidence type="ECO:0000259" key="2">
    <source>
        <dbReference type="Pfam" id="PF13548"/>
    </source>
</evidence>
<dbReference type="EMBL" id="CP063374">
    <property type="protein sequence ID" value="QOV46181.1"/>
    <property type="molecule type" value="Genomic_DNA"/>
</dbReference>
<proteinExistence type="predicted"/>
<accession>A0A7M2TFZ1</accession>
<evidence type="ECO:0000313" key="3">
    <source>
        <dbReference type="EMBL" id="QOV46181.1"/>
    </source>
</evidence>
<dbReference type="Pfam" id="PF13548">
    <property type="entry name" value="DUF4126"/>
    <property type="match status" value="1"/>
</dbReference>
<dbReference type="InterPro" id="IPR036188">
    <property type="entry name" value="FAD/NAD-bd_sf"/>
</dbReference>
<dbReference type="KEGG" id="schf:IPT68_09860"/>
<dbReference type="PANTHER" id="PTHR43734">
    <property type="entry name" value="PHYTOENE DESATURASE"/>
    <property type="match status" value="1"/>
</dbReference>
<dbReference type="InterPro" id="IPR002937">
    <property type="entry name" value="Amino_oxidase"/>
</dbReference>
<keyword evidence="4" id="KW-1185">Reference proteome</keyword>